<evidence type="ECO:0000256" key="4">
    <source>
        <dbReference type="ARBA" id="ARBA00023186"/>
    </source>
</evidence>
<evidence type="ECO:0000256" key="1">
    <source>
        <dbReference type="ARBA" id="ARBA00006607"/>
    </source>
</evidence>
<dbReference type="GO" id="GO:0005524">
    <property type="term" value="F:ATP binding"/>
    <property type="evidence" value="ECO:0007669"/>
    <property type="project" value="UniProtKB-KW"/>
</dbReference>
<evidence type="ECO:0000256" key="3">
    <source>
        <dbReference type="ARBA" id="ARBA00022840"/>
    </source>
</evidence>
<dbReference type="NCBIfam" id="NF000592">
    <property type="entry name" value="PRK00013.1"/>
    <property type="match status" value="1"/>
</dbReference>
<gene>
    <name evidence="5" type="ORF">UFOPK1689_00226</name>
</gene>
<dbReference type="InterPro" id="IPR027410">
    <property type="entry name" value="TCP-1-like_intermed_sf"/>
</dbReference>
<dbReference type="InterPro" id="IPR027413">
    <property type="entry name" value="GROEL-like_equatorial_sf"/>
</dbReference>
<dbReference type="PANTHER" id="PTHR45633">
    <property type="entry name" value="60 KDA HEAT SHOCK PROTEIN, MITOCHONDRIAL"/>
    <property type="match status" value="1"/>
</dbReference>
<dbReference type="EMBL" id="CAEZTN010000003">
    <property type="protein sequence ID" value="CAB4564056.1"/>
    <property type="molecule type" value="Genomic_DNA"/>
</dbReference>
<dbReference type="PROSITE" id="PS00296">
    <property type="entry name" value="CHAPERONINS_CPN60"/>
    <property type="match status" value="1"/>
</dbReference>
<accession>A0A6J6DL09</accession>
<dbReference type="HAMAP" id="MF_00600">
    <property type="entry name" value="CH60"/>
    <property type="match status" value="1"/>
</dbReference>
<organism evidence="5">
    <name type="scientific">freshwater metagenome</name>
    <dbReference type="NCBI Taxonomy" id="449393"/>
    <lineage>
        <taxon>unclassified sequences</taxon>
        <taxon>metagenomes</taxon>
        <taxon>ecological metagenomes</taxon>
    </lineage>
</organism>
<dbReference type="NCBIfam" id="NF009488">
    <property type="entry name" value="PRK12850.1"/>
    <property type="match status" value="1"/>
</dbReference>
<name>A0A6J6DL09_9ZZZZ</name>
<dbReference type="PRINTS" id="PR00298">
    <property type="entry name" value="CHAPERONIN60"/>
</dbReference>
<dbReference type="FunFam" id="3.50.7.10:FF:000001">
    <property type="entry name" value="60 kDa chaperonin"/>
    <property type="match status" value="1"/>
</dbReference>
<dbReference type="GO" id="GO:0140662">
    <property type="term" value="F:ATP-dependent protein folding chaperone"/>
    <property type="evidence" value="ECO:0007669"/>
    <property type="project" value="InterPro"/>
</dbReference>
<dbReference type="AlphaFoldDB" id="A0A6J6DL09"/>
<evidence type="ECO:0000256" key="2">
    <source>
        <dbReference type="ARBA" id="ARBA00022741"/>
    </source>
</evidence>
<dbReference type="NCBIfam" id="NF009487">
    <property type="entry name" value="PRK12849.1"/>
    <property type="match status" value="1"/>
</dbReference>
<evidence type="ECO:0000313" key="5">
    <source>
        <dbReference type="EMBL" id="CAB4564056.1"/>
    </source>
</evidence>
<dbReference type="InterPro" id="IPR027409">
    <property type="entry name" value="GroEL-like_apical_dom_sf"/>
</dbReference>
<keyword evidence="4" id="KW-0143">Chaperone</keyword>
<dbReference type="Pfam" id="PF00118">
    <property type="entry name" value="Cpn60_TCP1"/>
    <property type="match status" value="1"/>
</dbReference>
<dbReference type="NCBIfam" id="TIGR02348">
    <property type="entry name" value="GroEL"/>
    <property type="match status" value="1"/>
</dbReference>
<proteinExistence type="inferred from homology"/>
<dbReference type="InterPro" id="IPR018370">
    <property type="entry name" value="Chaperonin_Cpn60_CS"/>
</dbReference>
<keyword evidence="2" id="KW-0547">Nucleotide-binding</keyword>
<dbReference type="Gene3D" id="3.50.7.10">
    <property type="entry name" value="GroEL"/>
    <property type="match status" value="1"/>
</dbReference>
<dbReference type="GO" id="GO:0042026">
    <property type="term" value="P:protein refolding"/>
    <property type="evidence" value="ECO:0007669"/>
    <property type="project" value="InterPro"/>
</dbReference>
<dbReference type="Gene3D" id="3.30.260.10">
    <property type="entry name" value="TCP-1-like chaperonin intermediate domain"/>
    <property type="match status" value="1"/>
</dbReference>
<protein>
    <submittedName>
        <fullName evidence="5">Unannotated protein</fullName>
    </submittedName>
</protein>
<keyword evidence="3" id="KW-0067">ATP-binding</keyword>
<dbReference type="CDD" id="cd03344">
    <property type="entry name" value="GroEL"/>
    <property type="match status" value="1"/>
</dbReference>
<comment type="similarity">
    <text evidence="1">Belongs to the chaperonin (HSP60) family.</text>
</comment>
<sequence>MGKSLQFDEQARRAMERGVNILADTVKVTLGPKGRNVVIAKSFGAPIITNDGVTIAKEIELSDPAENMGAQLVKEVATKTNDVAGDGTTTATVLAQAMVKEGLRNLAAGAQPMDIKMGIEAAVTAVSEKLKAQATPVNGKAQIADVATISAQDRAIGELIAEAMDRVGKDGVITVEEASTTGLDLDFTEGMQFDKGYISPYFVTDQDRMEAILEDAYILISANKISALAELLPLLEKVAQASKPLLIIAEDIEGEALSTLVVNRMRGVFTSVAVKAPGFGDRRKAMLQDLAILTGGQVISSELGMKLEGVTIEDLGKARRIVVTKDATTIVDGEGDKAAVAARVSELRKEIETSDSSWDKEKLQERLAKLAGGVCVIKVGAHTEVELNEKKHRLEDAISATRAAVEEGIVVGGGAALVHAADSLEGDLGFTGDKAVGVRLVRKACDEPLRWIAENAGLEGYVVVAKVRAMKHNEGFNAATDVYGDLAADGVIDPVKVTRSALANAASIAAMFITTEAVVYEKPAEQAAADAAGGHGHSHGPGGHQH</sequence>
<dbReference type="SUPFAM" id="SSF52029">
    <property type="entry name" value="GroEL apical domain-like"/>
    <property type="match status" value="1"/>
</dbReference>
<dbReference type="InterPro" id="IPR001844">
    <property type="entry name" value="Cpn60/GroEL"/>
</dbReference>
<dbReference type="NCBIfam" id="NF009489">
    <property type="entry name" value="PRK12851.1"/>
    <property type="match status" value="1"/>
</dbReference>
<dbReference type="SUPFAM" id="SSF48592">
    <property type="entry name" value="GroEL equatorial domain-like"/>
    <property type="match status" value="2"/>
</dbReference>
<reference evidence="5" key="1">
    <citation type="submission" date="2020-05" db="EMBL/GenBank/DDBJ databases">
        <authorList>
            <person name="Chiriac C."/>
            <person name="Salcher M."/>
            <person name="Ghai R."/>
            <person name="Kavagutti S V."/>
        </authorList>
    </citation>
    <scope>NUCLEOTIDE SEQUENCE</scope>
</reference>
<dbReference type="InterPro" id="IPR002423">
    <property type="entry name" value="Cpn60/GroEL/TCP-1"/>
</dbReference>
<dbReference type="Gene3D" id="1.10.560.10">
    <property type="entry name" value="GroEL-like equatorial domain"/>
    <property type="match status" value="1"/>
</dbReference>